<dbReference type="Gene3D" id="2.60.120.560">
    <property type="entry name" value="Exo-inulinase, domain 1"/>
    <property type="match status" value="1"/>
</dbReference>
<reference evidence="4" key="1">
    <citation type="journal article" date="2017" name="Sci. Rep.">
        <title>Determination of the Genome and Primary Transcriptome of Syngas Fermenting Eubacterium limosum ATCC 8486.</title>
        <authorList>
            <person name="Song Y."/>
            <person name="Shin J."/>
            <person name="Jeong Y."/>
            <person name="Jin S."/>
            <person name="Lee J.K."/>
            <person name="Kim D.R."/>
            <person name="Kim S.C."/>
            <person name="Cho S."/>
            <person name="Cho B.K."/>
        </authorList>
    </citation>
    <scope>NUCLEOTIDE SEQUENCE [LARGE SCALE GENOMIC DNA]</scope>
    <source>
        <strain evidence="4">ATCC 8486</strain>
    </source>
</reference>
<dbReference type="Proteomes" id="UP000192391">
    <property type="component" value="Chromosome"/>
</dbReference>
<dbReference type="InterPro" id="IPR030395">
    <property type="entry name" value="GP_PDE_dom"/>
</dbReference>
<feature type="domain" description="GP-PDE" evidence="2">
    <location>
        <begin position="445"/>
        <end position="687"/>
    </location>
</feature>
<feature type="chain" id="PRO_5042295522" description="GP-PDE domain-containing protein" evidence="1">
    <location>
        <begin position="29"/>
        <end position="1993"/>
    </location>
</feature>
<dbReference type="PROSITE" id="PS51704">
    <property type="entry name" value="GP_PDE"/>
    <property type="match status" value="1"/>
</dbReference>
<accession>A0AAC9QTD4</accession>
<evidence type="ECO:0000259" key="2">
    <source>
        <dbReference type="PROSITE" id="PS51704"/>
    </source>
</evidence>
<dbReference type="PANTHER" id="PTHR46211:SF1">
    <property type="entry name" value="GLYCEROPHOSPHODIESTER PHOSPHODIESTERASE, CYTOPLASMIC"/>
    <property type="match status" value="1"/>
</dbReference>
<dbReference type="RefSeq" id="WP_038352983.1">
    <property type="nucleotide sequence ID" value="NZ_CP019962.1"/>
</dbReference>
<sequence length="1993" mass="215656">MTIYLKRIICFALCVLSVLLLTSIPGKAAGTNYDIDFTPSQEGDKLPEGWSVYKGSASMKNGYLEMEKGTILCLPENMTNSNFTYEADFTITDADNSSRWFSLMYHLLGSGSDPAPYMNMCIRQDATAGNGVEVAYRTSGYNWNVVKTASYDSFIEESKIYTAQAIVNGDKVMESINSKPMILYDEVKSGESGKFALQTDGCKARVYGISLKETQPLPDTIPSQADKIKEVYEPNTGIVAPPTVVLQMDEQADMTGLSGNKPPQTALFDLMLQMGEPKIQLGAETQIDLEQAFGACGKKVIPAFTVDNIEEAKALVQYVRLNSEFDLMAVSESSEVLQYIYEEEPSAIRTVQKFQTLEEDRTTSTVTHTSKASIAMVPRSINRASVEYLQSRFLSVWVKDDASTDEAITKGALDNGANGVVLKDEETAYQLYELVDRKNVYCRKTPFIGHRGYPKVAPENTVESLKEAGRAGVEAVECDVYITSDQQLIINHNGDINGYTTNSSAKGSVESMTLSQLKSYTLKKTGQYGNCKFATLDELFDTMVNEFPKMVLVIEIKTSKPEVAQMIKDLAEKKGVADRIVVISFNANQISNMGKTMPGIGLGYLSSHSGNSTSEAVYQVMKSVGKLGSAFDPNYGNVNKEQMYALRHRGIATNVWTVDGETNIASQINNGAFSITTDDANIRGKYNTLFLPERLNSDYILGSQDKTFDLSMGDVRINQGDMVRVYQSNPNEQTTYGITVVDNAKATLILDNINQKTKHPSEIASNEIAPSAIKVGNNADLTILVKGENKINQVNAEVGPEVDAIGLGNASTIKIKTFEETEGKLTLTQGTQESQELQGIQGIEQKNVAYQKALIGVNQPSGDKATATLNVDSGVIAATSKDNAPAIGATKNSTLVLNINGGNVDAVSNGLGAAIGTPGSGQTGDDSSVTVNLNGGVVNARTESKDDLSGGESIRSGAAIGTGYGNAGNQHVICNIPEDSKVSLNVTSAYGGAGIGTSGCWFDVGTTGNTAGSGQETVELNIHGGMITGGTRGQAPVIGIGSGNNTGQDTPSKSVFVNMSQGNVTVNNTGADKSGSASPIGIGMFSKNTVFEMNLSGGIANTTSQNDRNFIASSPAIGVSDKNKNNTDLNIDAASENTFKLKIAGGNLRAETKSADPTIQDIGAPENNTMGIVIDDGLFEIVNEKMSVTAKNSEGQNVYPASLIFSGKNESFDIKEIGIGDKVFNKDLRTTGGKITIWTKEMNDEQPVTTKIDGITQNYMNQGVRLIYRQGFTFEDPVIPLKMERETQSLGNVELKRFTENQVALTLNDIDGTTNIFLVAYEHGTKNQVGERQAYVVGQDEYVFQGLTGEKIYDFTSFIEESGECWSLESDPITVMPFSYEPTLDEGIIGQAYKGSIGKGNELFNYVLDEGTPLPKGLQLSDNGEITGTPMQAGTTELKVTAIPKEPGIASSNKRMAQVQLTVKNILKEVELVDAGKKLEVYANSVANKSSDALKAYVNMNALVKGVYVDNKVEIGSAEEMGLQWVTEGAHQPKGGEYTYQIKFKESVLEQTITVKPVVIELSSLQDVIKTIHENGYDNYTALGLPENVRMIYPEGVNVVGNEKNVGIRWTTEIPKDFGKTVLEKPYVFEGVAEVPAWASIQNVGVRVNVELTNKILIKPIINVKDKTYDGNKDAELAAYPYINLEELTAGTAVQLSGIAKLQFVDESAGVDKPVRIDGLSLTGMDAENYDLDTSGVTATIFPKVIELSGISFEDKTTFEDGTPQTMSIQGTLPKEVRVEYSYLKQGESISQAIPPKNKGHYLVEAKFLTDANHSTEPESLKANLVIKEAEMIFLPEIETGLSPEALEGIKINVLSNGEAIQTGMPLQKGDTLSYQFSIPDRREVYVPYEMFVNESAVPLEKLENKKGYKGAYMINDTDSVLSIRVKCRRLGDITNDEKVNIIDAQRIAGIAASGAAVSNAEKIPGDVDFDQKLNIIDAQKIAQFAADMNVHF</sequence>
<dbReference type="InterPro" id="IPR041248">
    <property type="entry name" value="YDG"/>
</dbReference>
<dbReference type="Gene3D" id="1.10.1330.10">
    <property type="entry name" value="Dockerin domain"/>
    <property type="match status" value="1"/>
</dbReference>
<feature type="signal peptide" evidence="1">
    <location>
        <begin position="1"/>
        <end position="28"/>
    </location>
</feature>
<dbReference type="InterPro" id="IPR013783">
    <property type="entry name" value="Ig-like_fold"/>
</dbReference>
<dbReference type="KEGG" id="elim:B2M23_07815"/>
<dbReference type="Pfam" id="PF18657">
    <property type="entry name" value="YDG"/>
    <property type="match status" value="1"/>
</dbReference>
<dbReference type="Pfam" id="PF03009">
    <property type="entry name" value="GDPD"/>
    <property type="match status" value="1"/>
</dbReference>
<dbReference type="GO" id="GO:0006629">
    <property type="term" value="P:lipid metabolic process"/>
    <property type="evidence" value="ECO:0007669"/>
    <property type="project" value="InterPro"/>
</dbReference>
<gene>
    <name evidence="3" type="ORF">B2M23_07815</name>
</gene>
<protein>
    <recommendedName>
        <fullName evidence="2">GP-PDE domain-containing protein</fullName>
    </recommendedName>
</protein>
<dbReference type="Gene3D" id="3.20.20.190">
    <property type="entry name" value="Phosphatidylinositol (PI) phosphodiesterase"/>
    <property type="match status" value="1"/>
</dbReference>
<evidence type="ECO:0000256" key="1">
    <source>
        <dbReference type="SAM" id="SignalP"/>
    </source>
</evidence>
<dbReference type="CDD" id="cd14253">
    <property type="entry name" value="Dockerin"/>
    <property type="match status" value="1"/>
</dbReference>
<dbReference type="GO" id="GO:0000272">
    <property type="term" value="P:polysaccharide catabolic process"/>
    <property type="evidence" value="ECO:0007669"/>
    <property type="project" value="InterPro"/>
</dbReference>
<dbReference type="GO" id="GO:0008081">
    <property type="term" value="F:phosphoric diester hydrolase activity"/>
    <property type="evidence" value="ECO:0007669"/>
    <property type="project" value="InterPro"/>
</dbReference>
<evidence type="ECO:0000313" key="3">
    <source>
        <dbReference type="EMBL" id="ARD65450.1"/>
    </source>
</evidence>
<keyword evidence="1" id="KW-0732">Signal</keyword>
<dbReference type="SUPFAM" id="SSF63446">
    <property type="entry name" value="Type I dockerin domain"/>
    <property type="match status" value="1"/>
</dbReference>
<dbReference type="InterPro" id="IPR036439">
    <property type="entry name" value="Dockerin_dom_sf"/>
</dbReference>
<dbReference type="EMBL" id="CP019962">
    <property type="protein sequence ID" value="ARD65450.1"/>
    <property type="molecule type" value="Genomic_DNA"/>
</dbReference>
<proteinExistence type="predicted"/>
<organism evidence="3 4">
    <name type="scientific">Eubacterium limosum</name>
    <dbReference type="NCBI Taxonomy" id="1736"/>
    <lineage>
        <taxon>Bacteria</taxon>
        <taxon>Bacillati</taxon>
        <taxon>Bacillota</taxon>
        <taxon>Clostridia</taxon>
        <taxon>Eubacteriales</taxon>
        <taxon>Eubacteriaceae</taxon>
        <taxon>Eubacterium</taxon>
    </lineage>
</organism>
<dbReference type="PANTHER" id="PTHR46211">
    <property type="entry name" value="GLYCEROPHOSPHORYL DIESTER PHOSPHODIESTERASE"/>
    <property type="match status" value="1"/>
</dbReference>
<dbReference type="InterPro" id="IPR017946">
    <property type="entry name" value="PLC-like_Pdiesterase_TIM-brl"/>
</dbReference>
<dbReference type="Gene3D" id="2.60.40.10">
    <property type="entry name" value="Immunoglobulins"/>
    <property type="match status" value="1"/>
</dbReference>
<name>A0AAC9QTD4_EUBLI</name>
<dbReference type="SUPFAM" id="SSF51695">
    <property type="entry name" value="PLC-like phosphodiesterases"/>
    <property type="match status" value="1"/>
</dbReference>
<evidence type="ECO:0000313" key="4">
    <source>
        <dbReference type="Proteomes" id="UP000192391"/>
    </source>
</evidence>